<dbReference type="EMBL" id="SHKW01000001">
    <property type="protein sequence ID" value="RZU42315.1"/>
    <property type="molecule type" value="Genomic_DNA"/>
</dbReference>
<proteinExistence type="predicted"/>
<accession>A0A4Q7YYQ7</accession>
<organism evidence="1 2">
    <name type="scientific">Edaphobacter modestus</name>
    <dbReference type="NCBI Taxonomy" id="388466"/>
    <lineage>
        <taxon>Bacteria</taxon>
        <taxon>Pseudomonadati</taxon>
        <taxon>Acidobacteriota</taxon>
        <taxon>Terriglobia</taxon>
        <taxon>Terriglobales</taxon>
        <taxon>Acidobacteriaceae</taxon>
        <taxon>Edaphobacter</taxon>
    </lineage>
</organism>
<sequence>MLDVVALILFVILFPLSLLYVHGCERLKGKRK</sequence>
<reference evidence="1 2" key="1">
    <citation type="submission" date="2019-02" db="EMBL/GenBank/DDBJ databases">
        <title>Genomic Encyclopedia of Archaeal and Bacterial Type Strains, Phase II (KMG-II): from individual species to whole genera.</title>
        <authorList>
            <person name="Goeker M."/>
        </authorList>
    </citation>
    <scope>NUCLEOTIDE SEQUENCE [LARGE SCALE GENOMIC DNA]</scope>
    <source>
        <strain evidence="1 2">DSM 18101</strain>
    </source>
</reference>
<name>A0A4Q7YYQ7_9BACT</name>
<keyword evidence="2" id="KW-1185">Reference proteome</keyword>
<evidence type="ECO:0000313" key="1">
    <source>
        <dbReference type="EMBL" id="RZU42315.1"/>
    </source>
</evidence>
<protein>
    <submittedName>
        <fullName evidence="1">Uncharacterized protein</fullName>
    </submittedName>
</protein>
<dbReference type="AlphaFoldDB" id="A0A4Q7YYQ7"/>
<comment type="caution">
    <text evidence="1">The sequence shown here is derived from an EMBL/GenBank/DDBJ whole genome shotgun (WGS) entry which is preliminary data.</text>
</comment>
<evidence type="ECO:0000313" key="2">
    <source>
        <dbReference type="Proteomes" id="UP000292958"/>
    </source>
</evidence>
<dbReference type="Proteomes" id="UP000292958">
    <property type="component" value="Unassembled WGS sequence"/>
</dbReference>
<gene>
    <name evidence="1" type="ORF">BDD14_3877</name>
</gene>